<dbReference type="InterPro" id="IPR010982">
    <property type="entry name" value="Lambda_DNA-bd_dom_sf"/>
</dbReference>
<accession>A0ABW4SFM5</accession>
<dbReference type="SMART" id="SM00530">
    <property type="entry name" value="HTH_XRE"/>
    <property type="match status" value="1"/>
</dbReference>
<dbReference type="Gene3D" id="1.10.260.40">
    <property type="entry name" value="lambda repressor-like DNA-binding domains"/>
    <property type="match status" value="1"/>
</dbReference>
<organism evidence="3 4">
    <name type="scientific">Sporosarcina siberiensis</name>
    <dbReference type="NCBI Taxonomy" id="1365606"/>
    <lineage>
        <taxon>Bacteria</taxon>
        <taxon>Bacillati</taxon>
        <taxon>Bacillota</taxon>
        <taxon>Bacilli</taxon>
        <taxon>Bacillales</taxon>
        <taxon>Caryophanaceae</taxon>
        <taxon>Sporosarcina</taxon>
    </lineage>
</organism>
<dbReference type="CDD" id="cd00093">
    <property type="entry name" value="HTH_XRE"/>
    <property type="match status" value="1"/>
</dbReference>
<name>A0ABW4SFM5_9BACL</name>
<evidence type="ECO:0000259" key="2">
    <source>
        <dbReference type="PROSITE" id="PS50943"/>
    </source>
</evidence>
<comment type="caution">
    <text evidence="3">The sequence shown here is derived from an EMBL/GenBank/DDBJ whole genome shotgun (WGS) entry which is preliminary data.</text>
</comment>
<reference evidence="4" key="1">
    <citation type="journal article" date="2019" name="Int. J. Syst. Evol. Microbiol.">
        <title>The Global Catalogue of Microorganisms (GCM) 10K type strain sequencing project: providing services to taxonomists for standard genome sequencing and annotation.</title>
        <authorList>
            <consortium name="The Broad Institute Genomics Platform"/>
            <consortium name="The Broad Institute Genome Sequencing Center for Infectious Disease"/>
            <person name="Wu L."/>
            <person name="Ma J."/>
        </authorList>
    </citation>
    <scope>NUCLEOTIDE SEQUENCE [LARGE SCALE GENOMIC DNA]</scope>
    <source>
        <strain evidence="4">CGMCC 4.7177</strain>
    </source>
</reference>
<dbReference type="InterPro" id="IPR001387">
    <property type="entry name" value="Cro/C1-type_HTH"/>
</dbReference>
<sequence>MTVGNRLKMLRLEKRLTLQEVATRIGLAKSSYASYEGGHRNPPIDKLIELAQLYHVSTDYLLKLTDIPDSVESLQKQHLQWDGIRLSEKELEIVHQVVVLITEKHQENNEEKLRHMNSV</sequence>
<dbReference type="PANTHER" id="PTHR46558">
    <property type="entry name" value="TRACRIPTIONAL REGULATORY PROTEIN-RELATED-RELATED"/>
    <property type="match status" value="1"/>
</dbReference>
<keyword evidence="4" id="KW-1185">Reference proteome</keyword>
<dbReference type="Proteomes" id="UP001597218">
    <property type="component" value="Unassembled WGS sequence"/>
</dbReference>
<keyword evidence="1" id="KW-0238">DNA-binding</keyword>
<evidence type="ECO:0000313" key="4">
    <source>
        <dbReference type="Proteomes" id="UP001597218"/>
    </source>
</evidence>
<evidence type="ECO:0000256" key="1">
    <source>
        <dbReference type="ARBA" id="ARBA00023125"/>
    </source>
</evidence>
<evidence type="ECO:0000313" key="3">
    <source>
        <dbReference type="EMBL" id="MFD1927765.1"/>
    </source>
</evidence>
<feature type="domain" description="HTH cro/C1-type" evidence="2">
    <location>
        <begin position="7"/>
        <end position="61"/>
    </location>
</feature>
<dbReference type="PANTHER" id="PTHR46558:SF13">
    <property type="entry name" value="HTH-TYPE TRANSCRIPTIONAL REGULATOR IMMR"/>
    <property type="match status" value="1"/>
</dbReference>
<protein>
    <submittedName>
        <fullName evidence="3">Helix-turn-helix domain-containing protein</fullName>
    </submittedName>
</protein>
<dbReference type="RefSeq" id="WP_381536514.1">
    <property type="nucleotide sequence ID" value="NZ_JBHUGI010000015.1"/>
</dbReference>
<proteinExistence type="predicted"/>
<dbReference type="PROSITE" id="PS50943">
    <property type="entry name" value="HTH_CROC1"/>
    <property type="match status" value="1"/>
</dbReference>
<dbReference type="SUPFAM" id="SSF47413">
    <property type="entry name" value="lambda repressor-like DNA-binding domains"/>
    <property type="match status" value="1"/>
</dbReference>
<gene>
    <name evidence="3" type="ORF">ACFSFY_06780</name>
</gene>
<dbReference type="Pfam" id="PF12844">
    <property type="entry name" value="HTH_19"/>
    <property type="match status" value="1"/>
</dbReference>
<dbReference type="EMBL" id="JBHUGI010000015">
    <property type="protein sequence ID" value="MFD1927765.1"/>
    <property type="molecule type" value="Genomic_DNA"/>
</dbReference>